<dbReference type="OrthoDB" id="3361956at2759"/>
<dbReference type="Proteomes" id="UP000077266">
    <property type="component" value="Unassembled WGS sequence"/>
</dbReference>
<keyword evidence="3" id="KW-1185">Reference proteome</keyword>
<feature type="region of interest" description="Disordered" evidence="1">
    <location>
        <begin position="118"/>
        <end position="151"/>
    </location>
</feature>
<evidence type="ECO:0000313" key="2">
    <source>
        <dbReference type="EMBL" id="KZW01982.1"/>
    </source>
</evidence>
<feature type="compositionally biased region" description="Low complexity" evidence="1">
    <location>
        <begin position="121"/>
        <end position="134"/>
    </location>
</feature>
<dbReference type="InParanoid" id="A0A165PCQ3"/>
<dbReference type="AlphaFoldDB" id="A0A165PCQ3"/>
<feature type="compositionally biased region" description="Polar residues" evidence="1">
    <location>
        <begin position="50"/>
        <end position="72"/>
    </location>
</feature>
<sequence length="210" mass="22771">MAPQPQRARPSARKRLDDSAFVGPSNLKRTAPDKPDGVDGRTKRKRVDQPNPNAVGNTSYAGGAATNGNSRRAATDEESVTVVDFTLLPTEALHKYIVKWDLLPLIWPLPYSTETPPLPGSLPGAPRASSPSAAVRKDPNRRRSTRLSEEVPGDPILADVLGVHDALAAICQRHWESQTAKETDALVQLFHTVRNNERIAAGGDYLRGDA</sequence>
<evidence type="ECO:0000256" key="1">
    <source>
        <dbReference type="SAM" id="MobiDB-lite"/>
    </source>
</evidence>
<evidence type="ECO:0008006" key="4">
    <source>
        <dbReference type="Google" id="ProtNLM"/>
    </source>
</evidence>
<name>A0A165PCQ3_EXIGL</name>
<accession>A0A165PCQ3</accession>
<evidence type="ECO:0000313" key="3">
    <source>
        <dbReference type="Proteomes" id="UP000077266"/>
    </source>
</evidence>
<gene>
    <name evidence="2" type="ORF">EXIGLDRAFT_736721</name>
</gene>
<dbReference type="EMBL" id="KV425890">
    <property type="protein sequence ID" value="KZW01982.1"/>
    <property type="molecule type" value="Genomic_DNA"/>
</dbReference>
<organism evidence="2 3">
    <name type="scientific">Exidia glandulosa HHB12029</name>
    <dbReference type="NCBI Taxonomy" id="1314781"/>
    <lineage>
        <taxon>Eukaryota</taxon>
        <taxon>Fungi</taxon>
        <taxon>Dikarya</taxon>
        <taxon>Basidiomycota</taxon>
        <taxon>Agaricomycotina</taxon>
        <taxon>Agaricomycetes</taxon>
        <taxon>Auriculariales</taxon>
        <taxon>Exidiaceae</taxon>
        <taxon>Exidia</taxon>
    </lineage>
</organism>
<protein>
    <recommendedName>
        <fullName evidence="4">Histone deacetylase complex subunit SAP30 Sin3 binding domain-containing protein</fullName>
    </recommendedName>
</protein>
<feature type="region of interest" description="Disordered" evidence="1">
    <location>
        <begin position="1"/>
        <end position="78"/>
    </location>
</feature>
<feature type="compositionally biased region" description="Basic and acidic residues" evidence="1">
    <location>
        <begin position="30"/>
        <end position="41"/>
    </location>
</feature>
<proteinExistence type="predicted"/>
<reference evidence="2 3" key="1">
    <citation type="journal article" date="2016" name="Mol. Biol. Evol.">
        <title>Comparative Genomics of Early-Diverging Mushroom-Forming Fungi Provides Insights into the Origins of Lignocellulose Decay Capabilities.</title>
        <authorList>
            <person name="Nagy L.G."/>
            <person name="Riley R."/>
            <person name="Tritt A."/>
            <person name="Adam C."/>
            <person name="Daum C."/>
            <person name="Floudas D."/>
            <person name="Sun H."/>
            <person name="Yadav J.S."/>
            <person name="Pangilinan J."/>
            <person name="Larsson K.H."/>
            <person name="Matsuura K."/>
            <person name="Barry K."/>
            <person name="Labutti K."/>
            <person name="Kuo R."/>
            <person name="Ohm R.A."/>
            <person name="Bhattacharya S.S."/>
            <person name="Shirouzu T."/>
            <person name="Yoshinaga Y."/>
            <person name="Martin F.M."/>
            <person name="Grigoriev I.V."/>
            <person name="Hibbett D.S."/>
        </authorList>
    </citation>
    <scope>NUCLEOTIDE SEQUENCE [LARGE SCALE GENOMIC DNA]</scope>
    <source>
        <strain evidence="2 3">HHB12029</strain>
    </source>
</reference>
<dbReference type="STRING" id="1314781.A0A165PCQ3"/>